<dbReference type="RefSeq" id="WP_406793309.1">
    <property type="nucleotide sequence ID" value="NZ_JBJHZX010000027.1"/>
</dbReference>
<comment type="caution">
    <text evidence="3">The sequence shown here is derived from an EMBL/GenBank/DDBJ whole genome shotgun (WGS) entry which is preliminary data.</text>
</comment>
<dbReference type="EMBL" id="JBJHZX010000027">
    <property type="protein sequence ID" value="MFL0197204.1"/>
    <property type="molecule type" value="Genomic_DNA"/>
</dbReference>
<keyword evidence="4" id="KW-1185">Reference proteome</keyword>
<evidence type="ECO:0000313" key="3">
    <source>
        <dbReference type="EMBL" id="MFL0197204.1"/>
    </source>
</evidence>
<dbReference type="InterPro" id="IPR036165">
    <property type="entry name" value="YefM-like_sf"/>
</dbReference>
<protein>
    <recommendedName>
        <fullName evidence="2">Antitoxin</fullName>
    </recommendedName>
</protein>
<gene>
    <name evidence="3" type="ORF">ACJDU8_16810</name>
</gene>
<dbReference type="SUPFAM" id="SSF143120">
    <property type="entry name" value="YefM-like"/>
    <property type="match status" value="1"/>
</dbReference>
<dbReference type="NCBIfam" id="TIGR01552">
    <property type="entry name" value="phd_fam"/>
    <property type="match status" value="1"/>
</dbReference>
<evidence type="ECO:0000256" key="2">
    <source>
        <dbReference type="RuleBase" id="RU362080"/>
    </source>
</evidence>
<dbReference type="Pfam" id="PF02604">
    <property type="entry name" value="PhdYeFM_antitox"/>
    <property type="match status" value="1"/>
</dbReference>
<proteinExistence type="inferred from homology"/>
<comment type="function">
    <text evidence="2">Antitoxin component of a type II toxin-antitoxin (TA) system.</text>
</comment>
<evidence type="ECO:0000256" key="1">
    <source>
        <dbReference type="ARBA" id="ARBA00009981"/>
    </source>
</evidence>
<comment type="similarity">
    <text evidence="1 2">Belongs to the phD/YefM antitoxin family.</text>
</comment>
<dbReference type="InterPro" id="IPR051405">
    <property type="entry name" value="phD/YefM_antitoxin"/>
</dbReference>
<accession>A0ABW8SMR9</accession>
<name>A0ABW8SMR9_9CLOT</name>
<dbReference type="Gene3D" id="3.40.1620.10">
    <property type="entry name" value="YefM-like domain"/>
    <property type="match status" value="1"/>
</dbReference>
<dbReference type="PANTHER" id="PTHR33713:SF6">
    <property type="entry name" value="ANTITOXIN YEFM"/>
    <property type="match status" value="1"/>
</dbReference>
<dbReference type="PANTHER" id="PTHR33713">
    <property type="entry name" value="ANTITOXIN YAFN-RELATED"/>
    <property type="match status" value="1"/>
</dbReference>
<organism evidence="3 4">
    <name type="scientific">Candidatus Clostridium eludens</name>
    <dbReference type="NCBI Taxonomy" id="3381663"/>
    <lineage>
        <taxon>Bacteria</taxon>
        <taxon>Bacillati</taxon>
        <taxon>Bacillota</taxon>
        <taxon>Clostridia</taxon>
        <taxon>Eubacteriales</taxon>
        <taxon>Clostridiaceae</taxon>
        <taxon>Clostridium</taxon>
    </lineage>
</organism>
<sequence>MIAVNYSNVRENFKTYCDKVNDDAETIIVTRKNNKNVVLMSQDEYNNILENIKILKNPKYFIKLYESIKELEKGNVHELEEKDLET</sequence>
<evidence type="ECO:0000313" key="4">
    <source>
        <dbReference type="Proteomes" id="UP001623660"/>
    </source>
</evidence>
<reference evidence="3 4" key="1">
    <citation type="submission" date="2024-11" db="EMBL/GenBank/DDBJ databases">
        <authorList>
            <person name="Heng Y.C."/>
            <person name="Lim A.C.H."/>
            <person name="Lee J.K.Y."/>
            <person name="Kittelmann S."/>
        </authorList>
    </citation>
    <scope>NUCLEOTIDE SEQUENCE [LARGE SCALE GENOMIC DNA]</scope>
    <source>
        <strain evidence="3 4">WILCCON 0269</strain>
    </source>
</reference>
<dbReference type="Proteomes" id="UP001623660">
    <property type="component" value="Unassembled WGS sequence"/>
</dbReference>
<dbReference type="InterPro" id="IPR006442">
    <property type="entry name" value="Antitoxin_Phd/YefM"/>
</dbReference>